<dbReference type="OrthoDB" id="66095at2759"/>
<dbReference type="Proteomes" id="UP000736335">
    <property type="component" value="Unassembled WGS sequence"/>
</dbReference>
<protein>
    <submittedName>
        <fullName evidence="2">Uncharacterized protein</fullName>
    </submittedName>
</protein>
<evidence type="ECO:0000313" key="3">
    <source>
        <dbReference type="Proteomes" id="UP000736335"/>
    </source>
</evidence>
<name>A0A9P6L7A0_9AGAM</name>
<reference evidence="2" key="1">
    <citation type="journal article" date="2020" name="Nat. Commun.">
        <title>Large-scale genome sequencing of mycorrhizal fungi provides insights into the early evolution of symbiotic traits.</title>
        <authorList>
            <person name="Miyauchi S."/>
            <person name="Kiss E."/>
            <person name="Kuo A."/>
            <person name="Drula E."/>
            <person name="Kohler A."/>
            <person name="Sanchez-Garcia M."/>
            <person name="Morin E."/>
            <person name="Andreopoulos B."/>
            <person name="Barry K.W."/>
            <person name="Bonito G."/>
            <person name="Buee M."/>
            <person name="Carver A."/>
            <person name="Chen C."/>
            <person name="Cichocki N."/>
            <person name="Clum A."/>
            <person name="Culley D."/>
            <person name="Crous P.W."/>
            <person name="Fauchery L."/>
            <person name="Girlanda M."/>
            <person name="Hayes R.D."/>
            <person name="Keri Z."/>
            <person name="LaButti K."/>
            <person name="Lipzen A."/>
            <person name="Lombard V."/>
            <person name="Magnuson J."/>
            <person name="Maillard F."/>
            <person name="Murat C."/>
            <person name="Nolan M."/>
            <person name="Ohm R.A."/>
            <person name="Pangilinan J."/>
            <person name="Pereira M.F."/>
            <person name="Perotto S."/>
            <person name="Peter M."/>
            <person name="Pfister S."/>
            <person name="Riley R."/>
            <person name="Sitrit Y."/>
            <person name="Stielow J.B."/>
            <person name="Szollosi G."/>
            <person name="Zifcakova L."/>
            <person name="Stursova M."/>
            <person name="Spatafora J.W."/>
            <person name="Tedersoo L."/>
            <person name="Vaario L.M."/>
            <person name="Yamada A."/>
            <person name="Yan M."/>
            <person name="Wang P."/>
            <person name="Xu J."/>
            <person name="Bruns T."/>
            <person name="Baldrian P."/>
            <person name="Vilgalys R."/>
            <person name="Dunand C."/>
            <person name="Henrissat B."/>
            <person name="Grigoriev I.V."/>
            <person name="Hibbett D."/>
            <person name="Nagy L.G."/>
            <person name="Martin F.M."/>
        </authorList>
    </citation>
    <scope>NUCLEOTIDE SEQUENCE</scope>
    <source>
        <strain evidence="2">UH-Tt-Lm1</strain>
    </source>
</reference>
<organism evidence="2 3">
    <name type="scientific">Thelephora terrestris</name>
    <dbReference type="NCBI Taxonomy" id="56493"/>
    <lineage>
        <taxon>Eukaryota</taxon>
        <taxon>Fungi</taxon>
        <taxon>Dikarya</taxon>
        <taxon>Basidiomycota</taxon>
        <taxon>Agaricomycotina</taxon>
        <taxon>Agaricomycetes</taxon>
        <taxon>Thelephorales</taxon>
        <taxon>Thelephoraceae</taxon>
        <taxon>Thelephora</taxon>
    </lineage>
</organism>
<dbReference type="AlphaFoldDB" id="A0A9P6L7A0"/>
<feature type="region of interest" description="Disordered" evidence="1">
    <location>
        <begin position="1"/>
        <end position="31"/>
    </location>
</feature>
<accession>A0A9P6L7A0</accession>
<comment type="caution">
    <text evidence="2">The sequence shown here is derived from an EMBL/GenBank/DDBJ whole genome shotgun (WGS) entry which is preliminary data.</text>
</comment>
<dbReference type="EMBL" id="WIUZ02000006">
    <property type="protein sequence ID" value="KAF9785784.1"/>
    <property type="molecule type" value="Genomic_DNA"/>
</dbReference>
<gene>
    <name evidence="2" type="ORF">BJ322DRAFT_1005403</name>
</gene>
<keyword evidence="3" id="KW-1185">Reference proteome</keyword>
<reference evidence="2" key="2">
    <citation type="submission" date="2020-11" db="EMBL/GenBank/DDBJ databases">
        <authorList>
            <consortium name="DOE Joint Genome Institute"/>
            <person name="Kuo A."/>
            <person name="Miyauchi S."/>
            <person name="Kiss E."/>
            <person name="Drula E."/>
            <person name="Kohler A."/>
            <person name="Sanchez-Garcia M."/>
            <person name="Andreopoulos B."/>
            <person name="Barry K.W."/>
            <person name="Bonito G."/>
            <person name="Buee M."/>
            <person name="Carver A."/>
            <person name="Chen C."/>
            <person name="Cichocki N."/>
            <person name="Clum A."/>
            <person name="Culley D."/>
            <person name="Crous P.W."/>
            <person name="Fauchery L."/>
            <person name="Girlanda M."/>
            <person name="Hayes R."/>
            <person name="Keri Z."/>
            <person name="Labutti K."/>
            <person name="Lipzen A."/>
            <person name="Lombard V."/>
            <person name="Magnuson J."/>
            <person name="Maillard F."/>
            <person name="Morin E."/>
            <person name="Murat C."/>
            <person name="Nolan M."/>
            <person name="Ohm R."/>
            <person name="Pangilinan J."/>
            <person name="Pereira M."/>
            <person name="Perotto S."/>
            <person name="Peter M."/>
            <person name="Riley R."/>
            <person name="Sitrit Y."/>
            <person name="Stielow B."/>
            <person name="Szollosi G."/>
            <person name="Zifcakova L."/>
            <person name="Stursova M."/>
            <person name="Spatafora J.W."/>
            <person name="Tedersoo L."/>
            <person name="Vaario L.-M."/>
            <person name="Yamada A."/>
            <person name="Yan M."/>
            <person name="Wang P."/>
            <person name="Xu J."/>
            <person name="Bruns T."/>
            <person name="Baldrian P."/>
            <person name="Vilgalys R."/>
            <person name="Henrissat B."/>
            <person name="Grigoriev I.V."/>
            <person name="Hibbett D."/>
            <person name="Nagy L.G."/>
            <person name="Martin F.M."/>
        </authorList>
    </citation>
    <scope>NUCLEOTIDE SEQUENCE</scope>
    <source>
        <strain evidence="2">UH-Tt-Lm1</strain>
    </source>
</reference>
<evidence type="ECO:0000256" key="1">
    <source>
        <dbReference type="SAM" id="MobiDB-lite"/>
    </source>
</evidence>
<evidence type="ECO:0000313" key="2">
    <source>
        <dbReference type="EMBL" id="KAF9785784.1"/>
    </source>
</evidence>
<sequence>MPNHDGGSGREFASGSGGEKGPEDPEFHPTPGDIAFVRSIFPLPAELVTEILDLAEYWAYSRVICSDEGRFHDANTRYLQSNPIQGGDFEHPLRRLVVTTHSKDQGWSSYPENRGTRDNSWTWFELTLDDGETDDEIVRVEVMRNIHAGSVLEEYRATIEDERILKQAKKGDRLSVWVRAMFPGWCNEVRSAKIEAWAAC</sequence>
<proteinExistence type="predicted"/>